<evidence type="ECO:0000313" key="2">
    <source>
        <dbReference type="Proteomes" id="UP000800981"/>
    </source>
</evidence>
<dbReference type="EMBL" id="JAANNP010000109">
    <property type="protein sequence ID" value="NHC16208.1"/>
    <property type="molecule type" value="Genomic_DNA"/>
</dbReference>
<sequence>RKRVTVVYRPYAAYEAAAIADADVRTANTLATARRGQAAAGETAAIRATRQTAEEQAAGAGLVRQSVMVTVTMSDPKRLGQAAEIVDQLGASSRLQLRRCFGSQDSAFAAALGVGVVLAKHVAMPDVFRNGL</sequence>
<keyword evidence="2" id="KW-1185">Reference proteome</keyword>
<feature type="non-terminal residue" evidence="1">
    <location>
        <position position="1"/>
    </location>
</feature>
<evidence type="ECO:0000313" key="1">
    <source>
        <dbReference type="EMBL" id="NHC16208.1"/>
    </source>
</evidence>
<proteinExistence type="predicted"/>
<dbReference type="Proteomes" id="UP000800981">
    <property type="component" value="Unassembled WGS sequence"/>
</dbReference>
<accession>A0ABX0H052</accession>
<protein>
    <submittedName>
        <fullName evidence="1">Uncharacterized protein</fullName>
    </submittedName>
</protein>
<dbReference type="InterPro" id="IPR049978">
    <property type="entry name" value="SCO6880-like"/>
</dbReference>
<name>A0ABX0H052_9ACTN</name>
<reference evidence="1 2" key="1">
    <citation type="submission" date="2020-03" db="EMBL/GenBank/DDBJ databases">
        <title>Two novel Motilibacter sp.</title>
        <authorList>
            <person name="Liu S."/>
        </authorList>
    </citation>
    <scope>NUCLEOTIDE SEQUENCE [LARGE SCALE GENOMIC DNA]</scope>
    <source>
        <strain evidence="1 2">E257</strain>
    </source>
</reference>
<organism evidence="1 2">
    <name type="scientific">Motilibacter deserti</name>
    <dbReference type="NCBI Taxonomy" id="2714956"/>
    <lineage>
        <taxon>Bacteria</taxon>
        <taxon>Bacillati</taxon>
        <taxon>Actinomycetota</taxon>
        <taxon>Actinomycetes</taxon>
        <taxon>Motilibacterales</taxon>
        <taxon>Motilibacteraceae</taxon>
        <taxon>Motilibacter</taxon>
    </lineage>
</organism>
<comment type="caution">
    <text evidence="1">The sequence shown here is derived from an EMBL/GenBank/DDBJ whole genome shotgun (WGS) entry which is preliminary data.</text>
</comment>
<dbReference type="NCBIfam" id="NF042935">
    <property type="entry name" value="SCO6880_fam"/>
    <property type="match status" value="1"/>
</dbReference>
<dbReference type="RefSeq" id="WP_231135195.1">
    <property type="nucleotide sequence ID" value="NZ_JAANNP010000109.1"/>
</dbReference>
<gene>
    <name evidence="1" type="ORF">G9H71_20690</name>
</gene>